<dbReference type="EMBL" id="BLXT01004146">
    <property type="protein sequence ID" value="GFO10091.1"/>
    <property type="molecule type" value="Genomic_DNA"/>
</dbReference>
<keyword evidence="2" id="KW-1185">Reference proteome</keyword>
<name>A0AAV4AFY8_9GAST</name>
<proteinExistence type="predicted"/>
<evidence type="ECO:0000313" key="2">
    <source>
        <dbReference type="Proteomes" id="UP000735302"/>
    </source>
</evidence>
<gene>
    <name evidence="1" type="ORF">PoB_003659600</name>
</gene>
<dbReference type="Proteomes" id="UP000735302">
    <property type="component" value="Unassembled WGS sequence"/>
</dbReference>
<comment type="caution">
    <text evidence="1">The sequence shown here is derived from an EMBL/GenBank/DDBJ whole genome shotgun (WGS) entry which is preliminary data.</text>
</comment>
<reference evidence="1 2" key="1">
    <citation type="journal article" date="2021" name="Elife">
        <title>Chloroplast acquisition without the gene transfer in kleptoplastic sea slugs, Plakobranchus ocellatus.</title>
        <authorList>
            <person name="Maeda T."/>
            <person name="Takahashi S."/>
            <person name="Yoshida T."/>
            <person name="Shimamura S."/>
            <person name="Takaki Y."/>
            <person name="Nagai Y."/>
            <person name="Toyoda A."/>
            <person name="Suzuki Y."/>
            <person name="Arimoto A."/>
            <person name="Ishii H."/>
            <person name="Satoh N."/>
            <person name="Nishiyama T."/>
            <person name="Hasebe M."/>
            <person name="Maruyama T."/>
            <person name="Minagawa J."/>
            <person name="Obokata J."/>
            <person name="Shigenobu S."/>
        </authorList>
    </citation>
    <scope>NUCLEOTIDE SEQUENCE [LARGE SCALE GENOMIC DNA]</scope>
</reference>
<dbReference type="AlphaFoldDB" id="A0AAV4AFY8"/>
<evidence type="ECO:0000313" key="1">
    <source>
        <dbReference type="EMBL" id="GFO10091.1"/>
    </source>
</evidence>
<accession>A0AAV4AFY8</accession>
<sequence length="168" mass="18375">MHSSLSCRVTKLKCKMAQPKRIGVLEAQKLFEADSDDFSYYTNSDSDSDYNPDETVDALDDSVDIKLRKKRARLSIESLTSIATESPILVIPQSTTPVVTEAPFLATTIPPVHVITETSVPVAPMTQVSVTTKPPDPDLTEVPAIFTTETPVPESLEQQNRATSPCHC</sequence>
<organism evidence="1 2">
    <name type="scientific">Plakobranchus ocellatus</name>
    <dbReference type="NCBI Taxonomy" id="259542"/>
    <lineage>
        <taxon>Eukaryota</taxon>
        <taxon>Metazoa</taxon>
        <taxon>Spiralia</taxon>
        <taxon>Lophotrochozoa</taxon>
        <taxon>Mollusca</taxon>
        <taxon>Gastropoda</taxon>
        <taxon>Heterobranchia</taxon>
        <taxon>Euthyneura</taxon>
        <taxon>Panpulmonata</taxon>
        <taxon>Sacoglossa</taxon>
        <taxon>Placobranchoidea</taxon>
        <taxon>Plakobranchidae</taxon>
        <taxon>Plakobranchus</taxon>
    </lineage>
</organism>
<protein>
    <submittedName>
        <fullName evidence="1">Uncharacterized protein</fullName>
    </submittedName>
</protein>